<dbReference type="GO" id="GO:0003700">
    <property type="term" value="F:DNA-binding transcription factor activity"/>
    <property type="evidence" value="ECO:0007669"/>
    <property type="project" value="InterPro"/>
</dbReference>
<dbReference type="Gene3D" id="3.30.310.20">
    <property type="entry name" value="DNA-3-methyladenine glycosylase AlkA, N-terminal domain"/>
    <property type="match status" value="1"/>
</dbReference>
<comment type="catalytic activity">
    <reaction evidence="1">
        <text>Hydrolysis of alkylated DNA, releasing 3-methyladenine, 3-methylguanine, 7-methylguanine and 7-methyladenine.</text>
        <dbReference type="EC" id="3.2.2.21"/>
    </reaction>
</comment>
<dbReference type="Pfam" id="PF00730">
    <property type="entry name" value="HhH-GPD"/>
    <property type="match status" value="1"/>
</dbReference>
<keyword evidence="7" id="KW-0227">DNA damage</keyword>
<dbReference type="GO" id="GO:0008168">
    <property type="term" value="F:methyltransferase activity"/>
    <property type="evidence" value="ECO:0007669"/>
    <property type="project" value="UniProtKB-KW"/>
</dbReference>
<dbReference type="Gene3D" id="1.10.340.30">
    <property type="entry name" value="Hypothetical protein, domain 2"/>
    <property type="match status" value="1"/>
</dbReference>
<keyword evidence="6" id="KW-0479">Metal-binding</keyword>
<dbReference type="InterPro" id="IPR023170">
    <property type="entry name" value="HhH_base_excis_C"/>
</dbReference>
<evidence type="ECO:0000256" key="9">
    <source>
        <dbReference type="ARBA" id="ARBA00023015"/>
    </source>
</evidence>
<evidence type="ECO:0000256" key="7">
    <source>
        <dbReference type="ARBA" id="ARBA00022763"/>
    </source>
</evidence>
<dbReference type="GO" id="GO:0005737">
    <property type="term" value="C:cytoplasm"/>
    <property type="evidence" value="ECO:0007669"/>
    <property type="project" value="TreeGrafter"/>
</dbReference>
<dbReference type="Gene3D" id="3.40.10.10">
    <property type="entry name" value="DNA Methylphosphotriester Repair Domain"/>
    <property type="match status" value="1"/>
</dbReference>
<dbReference type="FunFam" id="3.40.10.10:FF:000001">
    <property type="entry name" value="DNA-3-methyladenine glycosylase 2"/>
    <property type="match status" value="1"/>
</dbReference>
<evidence type="ECO:0000256" key="13">
    <source>
        <dbReference type="ARBA" id="ARBA00023204"/>
    </source>
</evidence>
<keyword evidence="12" id="KW-0804">Transcription</keyword>
<dbReference type="SUPFAM" id="SSF46689">
    <property type="entry name" value="Homeodomain-like"/>
    <property type="match status" value="1"/>
</dbReference>
<dbReference type="Gene3D" id="1.10.1670.10">
    <property type="entry name" value="Helix-hairpin-Helix base-excision DNA repair enzymes (C-terminal)"/>
    <property type="match status" value="1"/>
</dbReference>
<dbReference type="GO" id="GO:0006285">
    <property type="term" value="P:base-excision repair, AP site formation"/>
    <property type="evidence" value="ECO:0007669"/>
    <property type="project" value="TreeGrafter"/>
</dbReference>
<dbReference type="EC" id="3.2.2.21" evidence="3"/>
<evidence type="ECO:0000256" key="3">
    <source>
        <dbReference type="ARBA" id="ARBA00012000"/>
    </source>
</evidence>
<dbReference type="SUPFAM" id="SSF55945">
    <property type="entry name" value="TATA-box binding protein-like"/>
    <property type="match status" value="1"/>
</dbReference>
<dbReference type="GO" id="GO:0008725">
    <property type="term" value="F:DNA-3-methyladenine glycosylase activity"/>
    <property type="evidence" value="ECO:0007669"/>
    <property type="project" value="TreeGrafter"/>
</dbReference>
<dbReference type="GO" id="GO:0006307">
    <property type="term" value="P:DNA alkylation repair"/>
    <property type="evidence" value="ECO:0007669"/>
    <property type="project" value="TreeGrafter"/>
</dbReference>
<proteinExistence type="predicted"/>
<evidence type="ECO:0000313" key="16">
    <source>
        <dbReference type="Proteomes" id="UP000034071"/>
    </source>
</evidence>
<dbReference type="SMART" id="SM00342">
    <property type="entry name" value="HTH_ARAC"/>
    <property type="match status" value="1"/>
</dbReference>
<evidence type="ECO:0000259" key="14">
    <source>
        <dbReference type="PROSITE" id="PS01124"/>
    </source>
</evidence>
<dbReference type="KEGG" id="kge:TQ33_1570"/>
<reference evidence="15 16" key="1">
    <citation type="submission" date="2015-02" db="EMBL/GenBank/DDBJ databases">
        <title>Complete genome sequence of Kangiella geojedonensis strain YCS-5T.</title>
        <authorList>
            <person name="Kim K.M."/>
        </authorList>
    </citation>
    <scope>NUCLEOTIDE SEQUENCE [LARGE SCALE GENOMIC DNA]</scope>
    <source>
        <strain evidence="15 16">YCS-5</strain>
    </source>
</reference>
<dbReference type="InterPro" id="IPR018060">
    <property type="entry name" value="HTH_AraC"/>
</dbReference>
<dbReference type="SMART" id="SM00478">
    <property type="entry name" value="ENDO3c"/>
    <property type="match status" value="1"/>
</dbReference>
<evidence type="ECO:0000256" key="11">
    <source>
        <dbReference type="ARBA" id="ARBA00023159"/>
    </source>
</evidence>
<dbReference type="InterPro" id="IPR010316">
    <property type="entry name" value="AlkA_N"/>
</dbReference>
<dbReference type="EMBL" id="CP010975">
    <property type="protein sequence ID" value="AKE52515.1"/>
    <property type="molecule type" value="Genomic_DNA"/>
</dbReference>
<dbReference type="GO" id="GO:0032131">
    <property type="term" value="F:alkylated DNA binding"/>
    <property type="evidence" value="ECO:0007669"/>
    <property type="project" value="TreeGrafter"/>
</dbReference>
<evidence type="ECO:0000256" key="5">
    <source>
        <dbReference type="ARBA" id="ARBA00022679"/>
    </source>
</evidence>
<comment type="cofactor">
    <cofactor evidence="2">
        <name>Zn(2+)</name>
        <dbReference type="ChEBI" id="CHEBI:29105"/>
    </cofactor>
</comment>
<dbReference type="SMART" id="SM01009">
    <property type="entry name" value="AlkA_N"/>
    <property type="match status" value="1"/>
</dbReference>
<evidence type="ECO:0000256" key="12">
    <source>
        <dbReference type="ARBA" id="ARBA00023163"/>
    </source>
</evidence>
<dbReference type="InterPro" id="IPR051912">
    <property type="entry name" value="Alkylbase_DNA_Glycosylase/TA"/>
</dbReference>
<dbReference type="Proteomes" id="UP000034071">
    <property type="component" value="Chromosome"/>
</dbReference>
<dbReference type="GO" id="GO:0043565">
    <property type="term" value="F:sequence-specific DNA binding"/>
    <property type="evidence" value="ECO:0007669"/>
    <property type="project" value="InterPro"/>
</dbReference>
<dbReference type="InterPro" id="IPR009057">
    <property type="entry name" value="Homeodomain-like_sf"/>
</dbReference>
<dbReference type="InterPro" id="IPR003265">
    <property type="entry name" value="HhH-GPD_domain"/>
</dbReference>
<evidence type="ECO:0000256" key="1">
    <source>
        <dbReference type="ARBA" id="ARBA00000086"/>
    </source>
</evidence>
<dbReference type="GO" id="GO:0032993">
    <property type="term" value="C:protein-DNA complex"/>
    <property type="evidence" value="ECO:0007669"/>
    <property type="project" value="TreeGrafter"/>
</dbReference>
<sequence length="455" mass="52195">MQSYQKARLARDSRYDGKFFVAVKTTKIYCRPICPANPPKEHNVVYYQSAAQAQEAGFRPCLRCRPESAPHSSAWLGNEAILHKAMQRIQSGALNHQTIQVFSESLGISDRYLRKIFEQHLGMSPQSYANHHRLMLAKQLLQQTKLSITDIALSSGFNSVRRFNDSFKATMRLSPSELRKKSHKGQTQGVNIALHLSYRPPYNWQQMQQFLKLRELSLIESVDDNSYCRSFTINQSHGWFKATHQPSKNRFSVEIELQDNAQLMPAIAQIKQVLDLDSDVSTIEQHLAKDRKLKPIMTKGLRLPACWNTFEAGIKAILGQQVSVKAAYGHTHQLIERVGSAYNDHYKLFPTPEEVMNADLNFLKMPNRRKQTLTDFATWFVKTEQQDVNLADMLDIKGIGPWSYEYIKLRSGQDTDAFPEKDLGVLKALEAHNITDTDSWSPWRSYATLHLWHSL</sequence>
<dbReference type="PATRIC" id="fig|914150.5.peg.1591"/>
<evidence type="ECO:0000256" key="2">
    <source>
        <dbReference type="ARBA" id="ARBA00001947"/>
    </source>
</evidence>
<dbReference type="Pfam" id="PF06029">
    <property type="entry name" value="AlkA_N"/>
    <property type="match status" value="1"/>
</dbReference>
<dbReference type="GO" id="GO:0032259">
    <property type="term" value="P:methylation"/>
    <property type="evidence" value="ECO:0007669"/>
    <property type="project" value="UniProtKB-KW"/>
</dbReference>
<keyword evidence="11" id="KW-0010">Activator</keyword>
<dbReference type="STRING" id="914150.TQ33_1570"/>
<keyword evidence="5" id="KW-0808">Transferase</keyword>
<gene>
    <name evidence="15" type="ORF">TQ33_1570</name>
</gene>
<dbReference type="InterPro" id="IPR004026">
    <property type="entry name" value="Ada_DNA_repair_Zn-bd"/>
</dbReference>
<dbReference type="Pfam" id="PF02805">
    <property type="entry name" value="Ada_Zn_binding"/>
    <property type="match status" value="1"/>
</dbReference>
<dbReference type="PANTHER" id="PTHR43003">
    <property type="entry name" value="DNA-3-METHYLADENINE GLYCOSYLASE"/>
    <property type="match status" value="1"/>
</dbReference>
<dbReference type="OrthoDB" id="9811249at2"/>
<dbReference type="GO" id="GO:0043916">
    <property type="term" value="F:DNA-7-methylguanine glycosylase activity"/>
    <property type="evidence" value="ECO:0007669"/>
    <property type="project" value="TreeGrafter"/>
</dbReference>
<dbReference type="CDD" id="cd00056">
    <property type="entry name" value="ENDO3c"/>
    <property type="match status" value="1"/>
</dbReference>
<evidence type="ECO:0000256" key="4">
    <source>
        <dbReference type="ARBA" id="ARBA00022603"/>
    </source>
</evidence>
<dbReference type="InterPro" id="IPR018062">
    <property type="entry name" value="HTH_AraC-typ_CS"/>
</dbReference>
<dbReference type="GO" id="GO:0008270">
    <property type="term" value="F:zinc ion binding"/>
    <property type="evidence" value="ECO:0007669"/>
    <property type="project" value="InterPro"/>
</dbReference>
<evidence type="ECO:0000256" key="6">
    <source>
        <dbReference type="ARBA" id="ARBA00022723"/>
    </source>
</evidence>
<accession>A0A0F6TRB6</accession>
<protein>
    <recommendedName>
        <fullName evidence="3">DNA-3-methyladenine glycosylase II</fullName>
        <ecNumber evidence="3">3.2.2.21</ecNumber>
    </recommendedName>
</protein>
<dbReference type="InterPro" id="IPR035451">
    <property type="entry name" value="Ada-like_dom_sf"/>
</dbReference>
<evidence type="ECO:0000256" key="10">
    <source>
        <dbReference type="ARBA" id="ARBA00023125"/>
    </source>
</evidence>
<dbReference type="SUPFAM" id="SSF57884">
    <property type="entry name" value="Ada DNA repair protein, N-terminal domain (N-Ada 10)"/>
    <property type="match status" value="1"/>
</dbReference>
<keyword evidence="16" id="KW-1185">Reference proteome</keyword>
<dbReference type="PROSITE" id="PS01124">
    <property type="entry name" value="HTH_ARAC_FAMILY_2"/>
    <property type="match status" value="1"/>
</dbReference>
<keyword evidence="13" id="KW-0234">DNA repair</keyword>
<feature type="domain" description="HTH araC/xylS-type" evidence="14">
    <location>
        <begin position="83"/>
        <end position="181"/>
    </location>
</feature>
<dbReference type="PANTHER" id="PTHR43003:SF13">
    <property type="entry name" value="DNA-3-METHYLADENINE GLYCOSYLASE 2"/>
    <property type="match status" value="1"/>
</dbReference>
<dbReference type="Pfam" id="PF12833">
    <property type="entry name" value="HTH_18"/>
    <property type="match status" value="1"/>
</dbReference>
<dbReference type="AlphaFoldDB" id="A0A0F6TRB6"/>
<dbReference type="PROSITE" id="PS00041">
    <property type="entry name" value="HTH_ARAC_FAMILY_1"/>
    <property type="match status" value="1"/>
</dbReference>
<evidence type="ECO:0000313" key="15">
    <source>
        <dbReference type="EMBL" id="AKE52515.1"/>
    </source>
</evidence>
<dbReference type="InterPro" id="IPR037046">
    <property type="entry name" value="AlkA_N_sf"/>
</dbReference>
<keyword evidence="4" id="KW-0489">Methyltransferase</keyword>
<keyword evidence="10" id="KW-0238">DNA-binding</keyword>
<organism evidence="15 16">
    <name type="scientific">Kangiella geojedonensis</name>
    <dbReference type="NCBI Taxonomy" id="914150"/>
    <lineage>
        <taxon>Bacteria</taxon>
        <taxon>Pseudomonadati</taxon>
        <taxon>Pseudomonadota</taxon>
        <taxon>Gammaproteobacteria</taxon>
        <taxon>Kangiellales</taxon>
        <taxon>Kangiellaceae</taxon>
        <taxon>Kangiella</taxon>
    </lineage>
</organism>
<keyword evidence="9" id="KW-0805">Transcription regulation</keyword>
<evidence type="ECO:0000256" key="8">
    <source>
        <dbReference type="ARBA" id="ARBA00022833"/>
    </source>
</evidence>
<keyword evidence="8" id="KW-0862">Zinc</keyword>
<dbReference type="SUPFAM" id="SSF48150">
    <property type="entry name" value="DNA-glycosylase"/>
    <property type="match status" value="1"/>
</dbReference>
<dbReference type="HOGENOM" id="CLU_000445_72_6_6"/>
<dbReference type="Gene3D" id="1.10.10.60">
    <property type="entry name" value="Homeodomain-like"/>
    <property type="match status" value="1"/>
</dbReference>
<dbReference type="InterPro" id="IPR011257">
    <property type="entry name" value="DNA_glycosylase"/>
</dbReference>
<name>A0A0F6TRB6_9GAMM</name>